<dbReference type="PANTHER" id="PTHR44329:SF128">
    <property type="entry name" value="SERINE_THREONINE-PROTEIN KINASE STY46"/>
    <property type="match status" value="1"/>
</dbReference>
<dbReference type="FunFam" id="3.30.200.20:FF:000060">
    <property type="entry name" value="Serine/threonine-protein kinase isoform 1"/>
    <property type="match status" value="1"/>
</dbReference>
<evidence type="ECO:0000256" key="9">
    <source>
        <dbReference type="ARBA" id="ARBA00047899"/>
    </source>
</evidence>
<keyword evidence="5" id="KW-0808">Transferase</keyword>
<dbReference type="FunFam" id="1.10.510.10:FF:000316">
    <property type="entry name" value="serine/threonine-protein kinase HT1"/>
    <property type="match status" value="1"/>
</dbReference>
<reference evidence="14 15" key="1">
    <citation type="journal article" date="2013" name="Proc. Natl. Acad. Sci. U.S.A.">
        <title>Fine-scale variation in meiotic recombination in Mimulus inferred from population shotgun sequencing.</title>
        <authorList>
            <person name="Hellsten U."/>
            <person name="Wright K.M."/>
            <person name="Jenkins J."/>
            <person name="Shu S."/>
            <person name="Yuan Y."/>
            <person name="Wessler S.R."/>
            <person name="Schmutz J."/>
            <person name="Willis J.H."/>
            <person name="Rokhsar D.S."/>
        </authorList>
    </citation>
    <scope>NUCLEOTIDE SEQUENCE [LARGE SCALE GENOMIC DNA]</scope>
    <source>
        <strain evidence="15">cv. DUN x IM62</strain>
    </source>
</reference>
<keyword evidence="4" id="KW-0597">Phosphoprotein</keyword>
<comment type="similarity">
    <text evidence="1">Belongs to the protein kinase superfamily. TKL Ser/Thr protein kinase family. RAF subfamily.</text>
</comment>
<evidence type="ECO:0000256" key="2">
    <source>
        <dbReference type="ARBA" id="ARBA00012513"/>
    </source>
</evidence>
<dbReference type="AlphaFoldDB" id="A0A022RL72"/>
<evidence type="ECO:0000259" key="12">
    <source>
        <dbReference type="PROSITE" id="PS50011"/>
    </source>
</evidence>
<evidence type="ECO:0000256" key="5">
    <source>
        <dbReference type="ARBA" id="ARBA00022679"/>
    </source>
</evidence>
<feature type="domain" description="ACT" evidence="13">
    <location>
        <begin position="167"/>
        <end position="242"/>
    </location>
</feature>
<feature type="region of interest" description="Disordered" evidence="11">
    <location>
        <begin position="1"/>
        <end position="27"/>
    </location>
</feature>
<evidence type="ECO:0000256" key="3">
    <source>
        <dbReference type="ARBA" id="ARBA00022527"/>
    </source>
</evidence>
<dbReference type="Pfam" id="PF07714">
    <property type="entry name" value="PK_Tyr_Ser-Thr"/>
    <property type="match status" value="1"/>
</dbReference>
<dbReference type="InterPro" id="IPR051681">
    <property type="entry name" value="Ser/Thr_Kinases-Pseudokinases"/>
</dbReference>
<dbReference type="eggNOG" id="KOG0192">
    <property type="taxonomic scope" value="Eukaryota"/>
</dbReference>
<feature type="region of interest" description="Disordered" evidence="11">
    <location>
        <begin position="536"/>
        <end position="559"/>
    </location>
</feature>
<evidence type="ECO:0000256" key="1">
    <source>
        <dbReference type="ARBA" id="ARBA00010507"/>
    </source>
</evidence>
<dbReference type="InterPro" id="IPR008271">
    <property type="entry name" value="Ser/Thr_kinase_AS"/>
</dbReference>
<keyword evidence="15" id="KW-1185">Reference proteome</keyword>
<feature type="compositionally biased region" description="Basic and acidic residues" evidence="11">
    <location>
        <begin position="536"/>
        <end position="547"/>
    </location>
</feature>
<feature type="domain" description="Protein kinase" evidence="12">
    <location>
        <begin position="280"/>
        <end position="532"/>
    </location>
</feature>
<protein>
    <recommendedName>
        <fullName evidence="2">non-specific serine/threonine protein kinase</fullName>
        <ecNumber evidence="2">2.7.11.1</ecNumber>
    </recommendedName>
</protein>
<dbReference type="EC" id="2.7.11.1" evidence="2"/>
<evidence type="ECO:0000256" key="7">
    <source>
        <dbReference type="ARBA" id="ARBA00022777"/>
    </source>
</evidence>
<dbReference type="PRINTS" id="PR00109">
    <property type="entry name" value="TYRKINASE"/>
</dbReference>
<dbReference type="InterPro" id="IPR000719">
    <property type="entry name" value="Prot_kinase_dom"/>
</dbReference>
<dbReference type="GO" id="GO:0004674">
    <property type="term" value="F:protein serine/threonine kinase activity"/>
    <property type="evidence" value="ECO:0000318"/>
    <property type="project" value="GO_Central"/>
</dbReference>
<evidence type="ECO:0000256" key="8">
    <source>
        <dbReference type="ARBA" id="ARBA00022840"/>
    </source>
</evidence>
<organism evidence="14 15">
    <name type="scientific">Erythranthe guttata</name>
    <name type="common">Yellow monkey flower</name>
    <name type="synonym">Mimulus guttatus</name>
    <dbReference type="NCBI Taxonomy" id="4155"/>
    <lineage>
        <taxon>Eukaryota</taxon>
        <taxon>Viridiplantae</taxon>
        <taxon>Streptophyta</taxon>
        <taxon>Embryophyta</taxon>
        <taxon>Tracheophyta</taxon>
        <taxon>Spermatophyta</taxon>
        <taxon>Magnoliopsida</taxon>
        <taxon>eudicotyledons</taxon>
        <taxon>Gunneridae</taxon>
        <taxon>Pentapetalae</taxon>
        <taxon>asterids</taxon>
        <taxon>lamiids</taxon>
        <taxon>Lamiales</taxon>
        <taxon>Phrymaceae</taxon>
        <taxon>Erythranthe</taxon>
    </lineage>
</organism>
<evidence type="ECO:0000313" key="14">
    <source>
        <dbReference type="EMBL" id="EYU40458.1"/>
    </source>
</evidence>
<dbReference type="CDD" id="cd13999">
    <property type="entry name" value="STKc_MAP3K-like"/>
    <property type="match status" value="1"/>
</dbReference>
<dbReference type="InterPro" id="IPR045865">
    <property type="entry name" value="ACT-like_dom_sf"/>
</dbReference>
<keyword evidence="7" id="KW-0418">Kinase</keyword>
<dbReference type="SUPFAM" id="SSF55021">
    <property type="entry name" value="ACT-like"/>
    <property type="match status" value="1"/>
</dbReference>
<dbReference type="SMART" id="SM00220">
    <property type="entry name" value="S_TKc"/>
    <property type="match status" value="1"/>
</dbReference>
<dbReference type="SUPFAM" id="SSF56112">
    <property type="entry name" value="Protein kinase-like (PK-like)"/>
    <property type="match status" value="1"/>
</dbReference>
<dbReference type="PROSITE" id="PS00108">
    <property type="entry name" value="PROTEIN_KINASE_ST"/>
    <property type="match status" value="1"/>
</dbReference>
<keyword evidence="3" id="KW-0723">Serine/threonine-protein kinase</keyword>
<sequence length="559" mass="62946">MAMEDNESCGSRRVDSPSAAAATKSLRQRKKVEVYNEVLRRLKEADHAEAREADFDDQLWAHFNRLPSRYAMDVNLERAEDVLKHKRLLHLACDPANRPALDVRLVQVVPISDGDSVHSYSPRRGSTHPPPAFGSSPNLEALALNAIKSEAEDGDIDLNDGVRPMHEITFSTIDKPKLLSQLTSLLSEVGLNIQEAHAFSTVDGYSLDVFVVDGWPHEEVDQLRTELERQVLKAEKKSWPSQHSMPRLSEKEKIEIKCEFDHLAIPNDGTDVWEIDPQSLKFESKVASGSYGDLYKGTYCSQDVAIKILKTERLNTELQKEFAQEVYIMRKIRHKNVIQFIGACTKPPNLCIVTEFMSGGSVYDYLHKQKGSFKLPGLLKVAIDISKGMNYLHQNNIIHRDLKAANLLMDENEVVKVGDFGVARVKAQTGVMTAETGTYRWMAPEVIEHKPYDHKADIFSFGVVLWELLTGKLPYDYLTPLQAAVGVVQKGLRPTIPKNTHPKLSDLLEKCWQKDPSLRPDFSQVTEILQKISKEVGDDGEGRKEKSGGFFSALRRGHH</sequence>
<evidence type="ECO:0000259" key="13">
    <source>
        <dbReference type="PROSITE" id="PS51671"/>
    </source>
</evidence>
<dbReference type="Gene3D" id="3.30.200.20">
    <property type="entry name" value="Phosphorylase Kinase, domain 1"/>
    <property type="match status" value="1"/>
</dbReference>
<proteinExistence type="inferred from homology"/>
<comment type="catalytic activity">
    <reaction evidence="10">
        <text>L-seryl-[protein] + ATP = O-phospho-L-seryl-[protein] + ADP + H(+)</text>
        <dbReference type="Rhea" id="RHEA:17989"/>
        <dbReference type="Rhea" id="RHEA-COMP:9863"/>
        <dbReference type="Rhea" id="RHEA-COMP:11604"/>
        <dbReference type="ChEBI" id="CHEBI:15378"/>
        <dbReference type="ChEBI" id="CHEBI:29999"/>
        <dbReference type="ChEBI" id="CHEBI:30616"/>
        <dbReference type="ChEBI" id="CHEBI:83421"/>
        <dbReference type="ChEBI" id="CHEBI:456216"/>
        <dbReference type="EC" id="2.7.11.1"/>
    </reaction>
</comment>
<evidence type="ECO:0000256" key="4">
    <source>
        <dbReference type="ARBA" id="ARBA00022553"/>
    </source>
</evidence>
<accession>A0A022RL72</accession>
<dbReference type="InterPro" id="IPR011009">
    <property type="entry name" value="Kinase-like_dom_sf"/>
</dbReference>
<gene>
    <name evidence="14" type="ORF">MIMGU_mgv1a003866mg</name>
</gene>
<dbReference type="GO" id="GO:0005524">
    <property type="term" value="F:ATP binding"/>
    <property type="evidence" value="ECO:0007669"/>
    <property type="project" value="UniProtKB-KW"/>
</dbReference>
<dbReference type="PANTHER" id="PTHR44329">
    <property type="entry name" value="SERINE/THREONINE-PROTEIN KINASE TNNI3K-RELATED"/>
    <property type="match status" value="1"/>
</dbReference>
<keyword evidence="8" id="KW-0067">ATP-binding</keyword>
<dbReference type="InterPro" id="IPR002912">
    <property type="entry name" value="ACT_dom"/>
</dbReference>
<dbReference type="InterPro" id="IPR001245">
    <property type="entry name" value="Ser-Thr/Tyr_kinase_cat_dom"/>
</dbReference>
<comment type="catalytic activity">
    <reaction evidence="9">
        <text>L-threonyl-[protein] + ATP = O-phospho-L-threonyl-[protein] + ADP + H(+)</text>
        <dbReference type="Rhea" id="RHEA:46608"/>
        <dbReference type="Rhea" id="RHEA-COMP:11060"/>
        <dbReference type="Rhea" id="RHEA-COMP:11605"/>
        <dbReference type="ChEBI" id="CHEBI:15378"/>
        <dbReference type="ChEBI" id="CHEBI:30013"/>
        <dbReference type="ChEBI" id="CHEBI:30616"/>
        <dbReference type="ChEBI" id="CHEBI:61977"/>
        <dbReference type="ChEBI" id="CHEBI:456216"/>
        <dbReference type="EC" id="2.7.11.1"/>
    </reaction>
</comment>
<dbReference type="PROSITE" id="PS51671">
    <property type="entry name" value="ACT"/>
    <property type="match status" value="1"/>
</dbReference>
<evidence type="ECO:0000256" key="11">
    <source>
        <dbReference type="SAM" id="MobiDB-lite"/>
    </source>
</evidence>
<name>A0A022RL72_ERYGU</name>
<dbReference type="PROSITE" id="PS50011">
    <property type="entry name" value="PROTEIN_KINASE_DOM"/>
    <property type="match status" value="1"/>
</dbReference>
<evidence type="ECO:0000313" key="15">
    <source>
        <dbReference type="Proteomes" id="UP000030748"/>
    </source>
</evidence>
<dbReference type="GO" id="GO:0007165">
    <property type="term" value="P:signal transduction"/>
    <property type="evidence" value="ECO:0000318"/>
    <property type="project" value="GO_Central"/>
</dbReference>
<evidence type="ECO:0000256" key="6">
    <source>
        <dbReference type="ARBA" id="ARBA00022741"/>
    </source>
</evidence>
<dbReference type="Gene3D" id="1.10.510.10">
    <property type="entry name" value="Transferase(Phosphotransferase) domain 1"/>
    <property type="match status" value="1"/>
</dbReference>
<dbReference type="EMBL" id="KI630401">
    <property type="protein sequence ID" value="EYU40458.1"/>
    <property type="molecule type" value="Genomic_DNA"/>
</dbReference>
<dbReference type="Proteomes" id="UP000030748">
    <property type="component" value="Unassembled WGS sequence"/>
</dbReference>
<dbReference type="STRING" id="4155.A0A022RL72"/>
<keyword evidence="6" id="KW-0547">Nucleotide-binding</keyword>
<evidence type="ECO:0000256" key="10">
    <source>
        <dbReference type="ARBA" id="ARBA00048679"/>
    </source>
</evidence>